<dbReference type="PANTHER" id="PTHR35789:SF1">
    <property type="entry name" value="SPORE GERMINATION PROTEIN B3"/>
    <property type="match status" value="1"/>
</dbReference>
<evidence type="ECO:0000256" key="5">
    <source>
        <dbReference type="ARBA" id="ARBA00023136"/>
    </source>
</evidence>
<gene>
    <name evidence="10" type="ORF">J2S08_004155</name>
</gene>
<dbReference type="Gene3D" id="3.30.300.210">
    <property type="entry name" value="Nutrient germinant receptor protein C, domain 3"/>
    <property type="match status" value="1"/>
</dbReference>
<organism evidence="10 11">
    <name type="scientific">Bacillus chungangensis</name>
    <dbReference type="NCBI Taxonomy" id="587633"/>
    <lineage>
        <taxon>Bacteria</taxon>
        <taxon>Bacillati</taxon>
        <taxon>Bacillota</taxon>
        <taxon>Bacilli</taxon>
        <taxon>Bacillales</taxon>
        <taxon>Bacillaceae</taxon>
        <taxon>Bacillus</taxon>
    </lineage>
</organism>
<comment type="similarity">
    <text evidence="2">Belongs to the GerABKC lipoprotein family.</text>
</comment>
<dbReference type="PANTHER" id="PTHR35789">
    <property type="entry name" value="SPORE GERMINATION PROTEIN B3"/>
    <property type="match status" value="1"/>
</dbReference>
<evidence type="ECO:0000313" key="11">
    <source>
        <dbReference type="Proteomes" id="UP001223586"/>
    </source>
</evidence>
<name>A0ABT9WY76_9BACI</name>
<feature type="domain" description="Spore germination protein N-terminal" evidence="9">
    <location>
        <begin position="22"/>
        <end position="190"/>
    </location>
</feature>
<dbReference type="InterPro" id="IPR057336">
    <property type="entry name" value="GerAC_N"/>
</dbReference>
<evidence type="ECO:0000313" key="10">
    <source>
        <dbReference type="EMBL" id="MDQ0178251.1"/>
    </source>
</evidence>
<feature type="domain" description="Spore germination GerAC-like C-terminal" evidence="8">
    <location>
        <begin position="200"/>
        <end position="367"/>
    </location>
</feature>
<keyword evidence="6" id="KW-0564">Palmitate</keyword>
<dbReference type="PROSITE" id="PS51257">
    <property type="entry name" value="PROKAR_LIPOPROTEIN"/>
    <property type="match status" value="1"/>
</dbReference>
<evidence type="ECO:0000259" key="8">
    <source>
        <dbReference type="Pfam" id="PF05504"/>
    </source>
</evidence>
<dbReference type="InterPro" id="IPR038501">
    <property type="entry name" value="Spore_GerAC_C_sf"/>
</dbReference>
<evidence type="ECO:0000256" key="4">
    <source>
        <dbReference type="ARBA" id="ARBA00022729"/>
    </source>
</evidence>
<dbReference type="EMBL" id="JAUSTT010000037">
    <property type="protein sequence ID" value="MDQ0178251.1"/>
    <property type="molecule type" value="Genomic_DNA"/>
</dbReference>
<dbReference type="Pfam" id="PF05504">
    <property type="entry name" value="Spore_GerAC"/>
    <property type="match status" value="1"/>
</dbReference>
<protein>
    <submittedName>
        <fullName evidence="10">Ger(X)C family germination protein</fullName>
    </submittedName>
</protein>
<dbReference type="NCBIfam" id="TIGR02887">
    <property type="entry name" value="spore_ger_x_C"/>
    <property type="match status" value="1"/>
</dbReference>
<sequence>MRFFLLFFAVVLVFPILAGCWDQELLKDIRIVFITGIDYASNGKLESTSLLRDVTSSEVGKEETNELHTVVGSTPRRMGDILNMEVGGTYSTSKMRVILLGEEVAKHDIYPMLDIFYRDPKSALNAKIAVVEGTARDIIKIKKTGTLLVGDHIEKMLESMEKATIIPEITIQTLCSVMLDPGEDFALPYIINNNNQPAVKGLALFQNKHMTGKLDKDDALLYLLMVNKKNHTARITLKVHEEKEPHVRNYITIDVENLKRKMKVTVKDNQIKVNLDLKLKINAIEYPEDDLDEKKVINDLNDKLSKILTKKSEDIIQKMQKVNHDGFGIGSQLMAFYPETWKKIKWPEQYAEVQFNPNVSVEIVNHGIIN</sequence>
<keyword evidence="3" id="KW-0309">Germination</keyword>
<evidence type="ECO:0000256" key="2">
    <source>
        <dbReference type="ARBA" id="ARBA00007886"/>
    </source>
</evidence>
<dbReference type="InterPro" id="IPR008844">
    <property type="entry name" value="Spore_GerAC-like"/>
</dbReference>
<keyword evidence="7" id="KW-0449">Lipoprotein</keyword>
<dbReference type="InterPro" id="IPR046953">
    <property type="entry name" value="Spore_GerAC-like_C"/>
</dbReference>
<evidence type="ECO:0000256" key="6">
    <source>
        <dbReference type="ARBA" id="ARBA00023139"/>
    </source>
</evidence>
<proteinExistence type="inferred from homology"/>
<evidence type="ECO:0000256" key="3">
    <source>
        <dbReference type="ARBA" id="ARBA00022544"/>
    </source>
</evidence>
<evidence type="ECO:0000259" key="9">
    <source>
        <dbReference type="Pfam" id="PF25198"/>
    </source>
</evidence>
<keyword evidence="4" id="KW-0732">Signal</keyword>
<comment type="subcellular location">
    <subcellularLocation>
        <location evidence="1">Membrane</location>
        <topology evidence="1">Lipid-anchor</topology>
    </subcellularLocation>
</comment>
<dbReference type="Proteomes" id="UP001223586">
    <property type="component" value="Unassembled WGS sequence"/>
</dbReference>
<keyword evidence="11" id="KW-1185">Reference proteome</keyword>
<dbReference type="Pfam" id="PF25198">
    <property type="entry name" value="Spore_GerAC_N"/>
    <property type="match status" value="1"/>
</dbReference>
<dbReference type="RefSeq" id="WP_307232905.1">
    <property type="nucleotide sequence ID" value="NZ_JAUSTT010000037.1"/>
</dbReference>
<comment type="caution">
    <text evidence="10">The sequence shown here is derived from an EMBL/GenBank/DDBJ whole genome shotgun (WGS) entry which is preliminary data.</text>
</comment>
<accession>A0ABT9WY76</accession>
<keyword evidence="5" id="KW-0472">Membrane</keyword>
<evidence type="ECO:0000256" key="7">
    <source>
        <dbReference type="ARBA" id="ARBA00023288"/>
    </source>
</evidence>
<reference evidence="10 11" key="1">
    <citation type="submission" date="2023-07" db="EMBL/GenBank/DDBJ databases">
        <title>Genomic Encyclopedia of Type Strains, Phase IV (KMG-IV): sequencing the most valuable type-strain genomes for metagenomic binning, comparative biology and taxonomic classification.</title>
        <authorList>
            <person name="Goeker M."/>
        </authorList>
    </citation>
    <scope>NUCLEOTIDE SEQUENCE [LARGE SCALE GENOMIC DNA]</scope>
    <source>
        <strain evidence="10 11">DSM 23837</strain>
    </source>
</reference>
<evidence type="ECO:0000256" key="1">
    <source>
        <dbReference type="ARBA" id="ARBA00004635"/>
    </source>
</evidence>